<dbReference type="Pfam" id="PF00125">
    <property type="entry name" value="Histone"/>
    <property type="match status" value="1"/>
</dbReference>
<feature type="domain" description="Histone H2A C-terminal" evidence="11">
    <location>
        <begin position="82"/>
        <end position="115"/>
    </location>
</feature>
<evidence type="ECO:0000256" key="3">
    <source>
        <dbReference type="ARBA" id="ARBA00010691"/>
    </source>
</evidence>
<dbReference type="InterPro" id="IPR009072">
    <property type="entry name" value="Histone-fold"/>
</dbReference>
<dbReference type="FunFam" id="1.10.20.10:FF:000103">
    <property type="entry name" value="Histone H2A type 1"/>
    <property type="match status" value="1"/>
</dbReference>
<evidence type="ECO:0000313" key="13">
    <source>
        <dbReference type="Proteomes" id="UP001221757"/>
    </source>
</evidence>
<dbReference type="CDD" id="cd00074">
    <property type="entry name" value="HFD_H2A"/>
    <property type="match status" value="1"/>
</dbReference>
<dbReference type="EMBL" id="JARKIE010000167">
    <property type="protein sequence ID" value="KAJ7672640.1"/>
    <property type="molecule type" value="Genomic_DNA"/>
</dbReference>
<keyword evidence="5" id="KW-0007">Acetylation</keyword>
<dbReference type="GO" id="GO:0005634">
    <property type="term" value="C:nucleus"/>
    <property type="evidence" value="ECO:0007669"/>
    <property type="project" value="UniProtKB-SubCell"/>
</dbReference>
<evidence type="ECO:0000256" key="5">
    <source>
        <dbReference type="ARBA" id="ARBA00022990"/>
    </source>
</evidence>
<dbReference type="InterPro" id="IPR032458">
    <property type="entry name" value="Histone_H2A_CS"/>
</dbReference>
<evidence type="ECO:0000313" key="12">
    <source>
        <dbReference type="EMBL" id="KAJ7672640.1"/>
    </source>
</evidence>
<protein>
    <recommendedName>
        <fullName evidence="9">Histone H2A</fullName>
    </recommendedName>
</protein>
<dbReference type="InterPro" id="IPR032454">
    <property type="entry name" value="Histone_H2A_C"/>
</dbReference>
<sequence length="125" mass="13803">MINKRRTLSSRAGLVFPVGRIHRLVKDGNYAKRVSTASAVYLAAVLEYLVAELVELAGNCACDHKKIRIIPRHLLIAIRNDDEMDRLLKGTVISQGGVKPFIHSCLIPETRKANKAMSDSGSSYI</sequence>
<keyword evidence="8 9" id="KW-0544">Nucleosome core</keyword>
<keyword evidence="13" id="KW-1185">Reference proteome</keyword>
<evidence type="ECO:0000256" key="8">
    <source>
        <dbReference type="ARBA" id="ARBA00023269"/>
    </source>
</evidence>
<name>A0AAD7D033_MYCRO</name>
<evidence type="ECO:0000256" key="4">
    <source>
        <dbReference type="ARBA" id="ARBA00022454"/>
    </source>
</evidence>
<dbReference type="GO" id="GO:0030527">
    <property type="term" value="F:structural constituent of chromatin"/>
    <property type="evidence" value="ECO:0007669"/>
    <property type="project" value="InterPro"/>
</dbReference>
<evidence type="ECO:0000256" key="6">
    <source>
        <dbReference type="ARBA" id="ARBA00023125"/>
    </source>
</evidence>
<comment type="subunit">
    <text evidence="9">The nucleosome is a histone octamer containing two molecules each of H2A, H2B, H3 and H4 assembled in one H3-H4 heterotetramer and two H2A-H2B heterodimers. The octamer wraps approximately 147 bp of DNA.</text>
</comment>
<dbReference type="InterPro" id="IPR002119">
    <property type="entry name" value="Histone_H2A"/>
</dbReference>
<proteinExistence type="inferred from homology"/>
<dbReference type="Proteomes" id="UP001221757">
    <property type="component" value="Unassembled WGS sequence"/>
</dbReference>
<keyword evidence="7 9" id="KW-0539">Nucleus</keyword>
<dbReference type="GO" id="GO:0003677">
    <property type="term" value="F:DNA binding"/>
    <property type="evidence" value="ECO:0007669"/>
    <property type="project" value="UniProtKB-KW"/>
</dbReference>
<dbReference type="Pfam" id="PF16211">
    <property type="entry name" value="Histone_H2A_C"/>
    <property type="match status" value="1"/>
</dbReference>
<evidence type="ECO:0000259" key="10">
    <source>
        <dbReference type="Pfam" id="PF00125"/>
    </source>
</evidence>
<reference evidence="12" key="1">
    <citation type="submission" date="2023-03" db="EMBL/GenBank/DDBJ databases">
        <title>Massive genome expansion in bonnet fungi (Mycena s.s.) driven by repeated elements and novel gene families across ecological guilds.</title>
        <authorList>
            <consortium name="Lawrence Berkeley National Laboratory"/>
            <person name="Harder C.B."/>
            <person name="Miyauchi S."/>
            <person name="Viragh M."/>
            <person name="Kuo A."/>
            <person name="Thoen E."/>
            <person name="Andreopoulos B."/>
            <person name="Lu D."/>
            <person name="Skrede I."/>
            <person name="Drula E."/>
            <person name="Henrissat B."/>
            <person name="Morin E."/>
            <person name="Kohler A."/>
            <person name="Barry K."/>
            <person name="LaButti K."/>
            <person name="Morin E."/>
            <person name="Salamov A."/>
            <person name="Lipzen A."/>
            <person name="Mereny Z."/>
            <person name="Hegedus B."/>
            <person name="Baldrian P."/>
            <person name="Stursova M."/>
            <person name="Weitz H."/>
            <person name="Taylor A."/>
            <person name="Grigoriev I.V."/>
            <person name="Nagy L.G."/>
            <person name="Martin F."/>
            <person name="Kauserud H."/>
        </authorList>
    </citation>
    <scope>NUCLEOTIDE SEQUENCE</scope>
    <source>
        <strain evidence="12">CBHHK067</strain>
    </source>
</reference>
<evidence type="ECO:0000256" key="9">
    <source>
        <dbReference type="RuleBase" id="RU003767"/>
    </source>
</evidence>
<dbReference type="GO" id="GO:0046982">
    <property type="term" value="F:protein heterodimerization activity"/>
    <property type="evidence" value="ECO:0007669"/>
    <property type="project" value="InterPro"/>
</dbReference>
<dbReference type="PRINTS" id="PR00620">
    <property type="entry name" value="HISTONEH2A"/>
</dbReference>
<evidence type="ECO:0000256" key="1">
    <source>
        <dbReference type="ARBA" id="ARBA00004123"/>
    </source>
</evidence>
<dbReference type="InterPro" id="IPR007125">
    <property type="entry name" value="H2A/H2B/H3"/>
</dbReference>
<evidence type="ECO:0000256" key="7">
    <source>
        <dbReference type="ARBA" id="ARBA00023242"/>
    </source>
</evidence>
<comment type="similarity">
    <text evidence="3 9">Belongs to the histone H2A family.</text>
</comment>
<evidence type="ECO:0000256" key="2">
    <source>
        <dbReference type="ARBA" id="ARBA00004286"/>
    </source>
</evidence>
<gene>
    <name evidence="12" type="ORF">B0H17DRAFT_1161969</name>
</gene>
<dbReference type="SMART" id="SM00414">
    <property type="entry name" value="H2A"/>
    <property type="match status" value="1"/>
</dbReference>
<evidence type="ECO:0000259" key="11">
    <source>
        <dbReference type="Pfam" id="PF16211"/>
    </source>
</evidence>
<dbReference type="GO" id="GO:0000786">
    <property type="term" value="C:nucleosome"/>
    <property type="evidence" value="ECO:0007669"/>
    <property type="project" value="UniProtKB-KW"/>
</dbReference>
<dbReference type="AlphaFoldDB" id="A0AAD7D033"/>
<dbReference type="PROSITE" id="PS00046">
    <property type="entry name" value="HISTONE_H2A"/>
    <property type="match status" value="1"/>
</dbReference>
<dbReference type="Gene3D" id="1.10.20.10">
    <property type="entry name" value="Histone, subunit A"/>
    <property type="match status" value="1"/>
</dbReference>
<dbReference type="PANTHER" id="PTHR23430">
    <property type="entry name" value="HISTONE H2A"/>
    <property type="match status" value="1"/>
</dbReference>
<accession>A0AAD7D033</accession>
<dbReference type="SUPFAM" id="SSF47113">
    <property type="entry name" value="Histone-fold"/>
    <property type="match status" value="1"/>
</dbReference>
<keyword evidence="4 9" id="KW-0158">Chromosome</keyword>
<feature type="domain" description="Core Histone H2A/H2B/H3" evidence="10">
    <location>
        <begin position="4"/>
        <end position="79"/>
    </location>
</feature>
<comment type="caution">
    <text evidence="12">The sequence shown here is derived from an EMBL/GenBank/DDBJ whole genome shotgun (WGS) entry which is preliminary data.</text>
</comment>
<organism evidence="12 13">
    <name type="scientific">Mycena rosella</name>
    <name type="common">Pink bonnet</name>
    <name type="synonym">Agaricus rosellus</name>
    <dbReference type="NCBI Taxonomy" id="1033263"/>
    <lineage>
        <taxon>Eukaryota</taxon>
        <taxon>Fungi</taxon>
        <taxon>Dikarya</taxon>
        <taxon>Basidiomycota</taxon>
        <taxon>Agaricomycotina</taxon>
        <taxon>Agaricomycetes</taxon>
        <taxon>Agaricomycetidae</taxon>
        <taxon>Agaricales</taxon>
        <taxon>Marasmiineae</taxon>
        <taxon>Mycenaceae</taxon>
        <taxon>Mycena</taxon>
    </lineage>
</organism>
<comment type="subcellular location">
    <subcellularLocation>
        <location evidence="2">Chromosome</location>
    </subcellularLocation>
    <subcellularLocation>
        <location evidence="1 9">Nucleus</location>
    </subcellularLocation>
</comment>
<keyword evidence="6 9" id="KW-0238">DNA-binding</keyword>